<reference evidence="1" key="1">
    <citation type="submission" date="2019-08" db="EMBL/GenBank/DDBJ databases">
        <authorList>
            <person name="Kucharzyk K."/>
            <person name="Murdoch R.W."/>
            <person name="Higgins S."/>
            <person name="Loffler F."/>
        </authorList>
    </citation>
    <scope>NUCLEOTIDE SEQUENCE</scope>
</reference>
<dbReference type="EMBL" id="VSSQ01026015">
    <property type="protein sequence ID" value="MPM74510.1"/>
    <property type="molecule type" value="Genomic_DNA"/>
</dbReference>
<dbReference type="Gene3D" id="3.90.1720.10">
    <property type="entry name" value="endopeptidase domain like (from Nostoc punctiforme)"/>
    <property type="match status" value="1"/>
</dbReference>
<proteinExistence type="predicted"/>
<comment type="caution">
    <text evidence="1">The sequence shown here is derived from an EMBL/GenBank/DDBJ whole genome shotgun (WGS) entry which is preliminary data.</text>
</comment>
<organism evidence="1">
    <name type="scientific">bioreactor metagenome</name>
    <dbReference type="NCBI Taxonomy" id="1076179"/>
    <lineage>
        <taxon>unclassified sequences</taxon>
        <taxon>metagenomes</taxon>
        <taxon>ecological metagenomes</taxon>
    </lineage>
</organism>
<sequence length="143" mass="16931">MYSFGRTNPDNPFSGGFVEESLYDGVYKKFSRSECVIYKLEVTEEQYNILKNEIEGFLEKRDEYKYNFLGLFGVLLNQPVKRKNYYFCTQFVSEVLIKSGVYDTDKNPALIKPDDLFSIENKDLIYEGFINQCFRFQKAYNFN</sequence>
<dbReference type="AlphaFoldDB" id="A0A645CC52"/>
<evidence type="ECO:0000313" key="1">
    <source>
        <dbReference type="EMBL" id="MPM74510.1"/>
    </source>
</evidence>
<gene>
    <name evidence="1" type="ORF">SDC9_121498</name>
</gene>
<protein>
    <submittedName>
        <fullName evidence="1">Uncharacterized protein</fullName>
    </submittedName>
</protein>
<name>A0A645CC52_9ZZZZ</name>
<accession>A0A645CC52</accession>